<evidence type="ECO:0000313" key="2">
    <source>
        <dbReference type="EMBL" id="MBP1047798.1"/>
    </source>
</evidence>
<dbReference type="PANTHER" id="PTHR43245">
    <property type="entry name" value="BIFUNCTIONAL POLYMYXIN RESISTANCE PROTEIN ARNA"/>
    <property type="match status" value="1"/>
</dbReference>
<dbReference type="PANTHER" id="PTHR43245:SF51">
    <property type="entry name" value="SHORT CHAIN DEHYDROGENASE_REDUCTASE FAMILY 42E, MEMBER 2"/>
    <property type="match status" value="1"/>
</dbReference>
<reference evidence="2 3" key="1">
    <citation type="submission" date="2020-12" db="EMBL/GenBank/DDBJ databases">
        <title>Vagococcus allomyrinae sp. nov. and Enterococcus lavae sp. nov., isolated from the larvae of Allomyrina dichotoma.</title>
        <authorList>
            <person name="Lee S.D."/>
        </authorList>
    </citation>
    <scope>NUCLEOTIDE SEQUENCE [LARGE SCALE GENOMIC DNA]</scope>
    <source>
        <strain evidence="2 3">BWM-S5</strain>
    </source>
</reference>
<organism evidence="2 3">
    <name type="scientific">Enterococcus larvae</name>
    <dbReference type="NCBI Taxonomy" id="2794352"/>
    <lineage>
        <taxon>Bacteria</taxon>
        <taxon>Bacillati</taxon>
        <taxon>Bacillota</taxon>
        <taxon>Bacilli</taxon>
        <taxon>Lactobacillales</taxon>
        <taxon>Enterococcaceae</taxon>
        <taxon>Enterococcus</taxon>
    </lineage>
</organism>
<dbReference type="Gene3D" id="3.40.50.720">
    <property type="entry name" value="NAD(P)-binding Rossmann-like Domain"/>
    <property type="match status" value="1"/>
</dbReference>
<gene>
    <name evidence="2" type="ORF">I6N96_16025</name>
</gene>
<dbReference type="InterPro" id="IPR036291">
    <property type="entry name" value="NAD(P)-bd_dom_sf"/>
</dbReference>
<dbReference type="Pfam" id="PF01370">
    <property type="entry name" value="Epimerase"/>
    <property type="match status" value="1"/>
</dbReference>
<dbReference type="EMBL" id="JAEDXU010000009">
    <property type="protein sequence ID" value="MBP1047798.1"/>
    <property type="molecule type" value="Genomic_DNA"/>
</dbReference>
<dbReference type="RefSeq" id="WP_209558576.1">
    <property type="nucleotide sequence ID" value="NZ_JAEDXU010000009.1"/>
</dbReference>
<dbReference type="InterPro" id="IPR050177">
    <property type="entry name" value="Lipid_A_modif_metabolic_enz"/>
</dbReference>
<proteinExistence type="predicted"/>
<sequence length="325" mass="36429">MKILVTGATGFLGKYVVEELKEAGYEVTAFGRNQLIGEQLAGDAVTFIQGDFTKLSDILTASKGMDAVVHAGALSTVWGKWEDFYQTNVIGTENVLEACETNQIKRLVFISSPSIYAAAKDQLQVKEAEAPKTNELNFYIKSKLLAEQRIHEKKQIDSVILRPRGLFGVGDTSIIPRLIKVNKKIGIPLFDGGQQLVDVTCVENVALAIRLSLESEKAIGETYNITNDEPAPFKDILDQLHQEIGVPVRYLSLSYSLMYGVASTLEKIYTVFRITKEPLFTKYTLYLLKYSQTLSIEKAKNELNYQPKMTITEGIKNYAEHYRNH</sequence>
<accession>A0ABS4CNM5</accession>
<feature type="domain" description="NAD-dependent epimerase/dehydratase" evidence="1">
    <location>
        <begin position="3"/>
        <end position="225"/>
    </location>
</feature>
<dbReference type="SUPFAM" id="SSF51735">
    <property type="entry name" value="NAD(P)-binding Rossmann-fold domains"/>
    <property type="match status" value="1"/>
</dbReference>
<name>A0ABS4CNM5_9ENTE</name>
<dbReference type="InterPro" id="IPR001509">
    <property type="entry name" value="Epimerase_deHydtase"/>
</dbReference>
<protein>
    <submittedName>
        <fullName evidence="2">NAD-dependent epimerase/dehydratase family protein</fullName>
    </submittedName>
</protein>
<dbReference type="Proteomes" id="UP000673375">
    <property type="component" value="Unassembled WGS sequence"/>
</dbReference>
<keyword evidence="3" id="KW-1185">Reference proteome</keyword>
<evidence type="ECO:0000259" key="1">
    <source>
        <dbReference type="Pfam" id="PF01370"/>
    </source>
</evidence>
<comment type="caution">
    <text evidence="2">The sequence shown here is derived from an EMBL/GenBank/DDBJ whole genome shotgun (WGS) entry which is preliminary data.</text>
</comment>
<evidence type="ECO:0000313" key="3">
    <source>
        <dbReference type="Proteomes" id="UP000673375"/>
    </source>
</evidence>